<comment type="caution">
    <text evidence="3">The sequence shown here is derived from an EMBL/GenBank/DDBJ whole genome shotgun (WGS) entry which is preliminary data.</text>
</comment>
<organism evidence="3 4">
    <name type="scientific">Kipferlia bialata</name>
    <dbReference type="NCBI Taxonomy" id="797122"/>
    <lineage>
        <taxon>Eukaryota</taxon>
        <taxon>Metamonada</taxon>
        <taxon>Carpediemonas-like organisms</taxon>
        <taxon>Kipferlia</taxon>
    </lineage>
</organism>
<dbReference type="Proteomes" id="UP000265618">
    <property type="component" value="Unassembled WGS sequence"/>
</dbReference>
<feature type="region of interest" description="Disordered" evidence="1">
    <location>
        <begin position="74"/>
        <end position="111"/>
    </location>
</feature>
<dbReference type="AlphaFoldDB" id="A0A9K3D7M5"/>
<proteinExistence type="predicted"/>
<evidence type="ECO:0000256" key="1">
    <source>
        <dbReference type="SAM" id="MobiDB-lite"/>
    </source>
</evidence>
<keyword evidence="2" id="KW-1133">Transmembrane helix</keyword>
<gene>
    <name evidence="3" type="ORF">KIPB_013561</name>
</gene>
<protein>
    <submittedName>
        <fullName evidence="3">Uncharacterized protein</fullName>
    </submittedName>
</protein>
<accession>A0A9K3D7M5</accession>
<name>A0A9K3D7M5_9EUKA</name>
<keyword evidence="4" id="KW-1185">Reference proteome</keyword>
<feature type="non-terminal residue" evidence="3">
    <location>
        <position position="130"/>
    </location>
</feature>
<keyword evidence="2" id="KW-0812">Transmembrane</keyword>
<dbReference type="EMBL" id="BDIP01006515">
    <property type="protein sequence ID" value="GIQ90678.1"/>
    <property type="molecule type" value="Genomic_DNA"/>
</dbReference>
<evidence type="ECO:0000313" key="3">
    <source>
        <dbReference type="EMBL" id="GIQ90678.1"/>
    </source>
</evidence>
<keyword evidence="2" id="KW-0472">Membrane</keyword>
<evidence type="ECO:0000256" key="2">
    <source>
        <dbReference type="SAM" id="Phobius"/>
    </source>
</evidence>
<feature type="transmembrane region" description="Helical" evidence="2">
    <location>
        <begin position="6"/>
        <end position="31"/>
    </location>
</feature>
<evidence type="ECO:0000313" key="4">
    <source>
        <dbReference type="Proteomes" id="UP000265618"/>
    </source>
</evidence>
<reference evidence="3 4" key="1">
    <citation type="journal article" date="2018" name="PLoS ONE">
        <title>The draft genome of Kipferlia bialata reveals reductive genome evolution in fornicate parasites.</title>
        <authorList>
            <person name="Tanifuji G."/>
            <person name="Takabayashi S."/>
            <person name="Kume K."/>
            <person name="Takagi M."/>
            <person name="Nakayama T."/>
            <person name="Kamikawa R."/>
            <person name="Inagaki Y."/>
            <person name="Hashimoto T."/>
        </authorList>
    </citation>
    <scope>NUCLEOTIDE SEQUENCE [LARGE SCALE GENOMIC DNA]</scope>
    <source>
        <strain evidence="3">NY0173</strain>
    </source>
</reference>
<sequence length="130" mass="14277">WFIVGWLFPYYFYWCIVPIVPIFYLVTAGTLQITVKHIKRAHGIPIRVGRSGMVVMGNNGYAAGYQAAQPVYAPQPTGPQYQGQQTAMPNPQYQAQAQPQPQYQAQPAAAPQPQYAPTLSLSLSLSSCGC</sequence>